<name>A0A0C2E0P9_9BILA</name>
<dbReference type="Proteomes" id="UP000054047">
    <property type="component" value="Unassembled WGS sequence"/>
</dbReference>
<gene>
    <name evidence="1" type="ORF">ANCDUO_00784</name>
</gene>
<reference evidence="1 2" key="1">
    <citation type="submission" date="2013-12" db="EMBL/GenBank/DDBJ databases">
        <title>Draft genome of the parsitic nematode Ancylostoma duodenale.</title>
        <authorList>
            <person name="Mitreva M."/>
        </authorList>
    </citation>
    <scope>NUCLEOTIDE SEQUENCE [LARGE SCALE GENOMIC DNA]</scope>
    <source>
        <strain evidence="1 2">Zhejiang</strain>
    </source>
</reference>
<proteinExistence type="predicted"/>
<dbReference type="AlphaFoldDB" id="A0A0C2E0P9"/>
<keyword evidence="2" id="KW-1185">Reference proteome</keyword>
<evidence type="ECO:0000313" key="1">
    <source>
        <dbReference type="EMBL" id="KIH68877.1"/>
    </source>
</evidence>
<protein>
    <submittedName>
        <fullName evidence="1">Uncharacterized protein</fullName>
    </submittedName>
</protein>
<evidence type="ECO:0000313" key="2">
    <source>
        <dbReference type="Proteomes" id="UP000054047"/>
    </source>
</evidence>
<organism evidence="1 2">
    <name type="scientific">Ancylostoma duodenale</name>
    <dbReference type="NCBI Taxonomy" id="51022"/>
    <lineage>
        <taxon>Eukaryota</taxon>
        <taxon>Metazoa</taxon>
        <taxon>Ecdysozoa</taxon>
        <taxon>Nematoda</taxon>
        <taxon>Chromadorea</taxon>
        <taxon>Rhabditida</taxon>
        <taxon>Rhabditina</taxon>
        <taxon>Rhabditomorpha</taxon>
        <taxon>Strongyloidea</taxon>
        <taxon>Ancylostomatidae</taxon>
        <taxon>Ancylostomatinae</taxon>
        <taxon>Ancylostoma</taxon>
    </lineage>
</organism>
<sequence length="143" mass="16299">MDQQLPNYMRTVVEILLETKEEIKQINRKNSELIDEQKLHEATKPQLAPPSTPAPEIKSITFSVPDDLEIKRSIVISGVFESHSTSSRERIHHDITCTNQLLEFLGIECLPTAVYRMGRPHPDRPRLLKVFPNATDNSVEGNQ</sequence>
<dbReference type="EMBL" id="KN726269">
    <property type="protein sequence ID" value="KIH68877.1"/>
    <property type="molecule type" value="Genomic_DNA"/>
</dbReference>
<accession>A0A0C2E0P9</accession>
<dbReference type="OrthoDB" id="5872625at2759"/>